<protein>
    <recommendedName>
        <fullName evidence="3">HTH psq-type domain-containing protein</fullName>
    </recommendedName>
</protein>
<proteinExistence type="predicted"/>
<gene>
    <name evidence="1" type="ORF">K444DRAFT_620258</name>
</gene>
<keyword evidence="2" id="KW-1185">Reference proteome</keyword>
<dbReference type="EMBL" id="KZ613912">
    <property type="protein sequence ID" value="PMD51092.1"/>
    <property type="molecule type" value="Genomic_DNA"/>
</dbReference>
<dbReference type="GeneID" id="36589744"/>
<reference evidence="1 2" key="1">
    <citation type="submission" date="2016-04" db="EMBL/GenBank/DDBJ databases">
        <title>A degradative enzymes factory behind the ericoid mycorrhizal symbiosis.</title>
        <authorList>
            <consortium name="DOE Joint Genome Institute"/>
            <person name="Martino E."/>
            <person name="Morin E."/>
            <person name="Grelet G."/>
            <person name="Kuo A."/>
            <person name="Kohler A."/>
            <person name="Daghino S."/>
            <person name="Barry K."/>
            <person name="Choi C."/>
            <person name="Cichocki N."/>
            <person name="Clum A."/>
            <person name="Copeland A."/>
            <person name="Hainaut M."/>
            <person name="Haridas S."/>
            <person name="Labutti K."/>
            <person name="Lindquist E."/>
            <person name="Lipzen A."/>
            <person name="Khouja H.-R."/>
            <person name="Murat C."/>
            <person name="Ohm R."/>
            <person name="Olson A."/>
            <person name="Spatafora J."/>
            <person name="Veneault-Fourrey C."/>
            <person name="Henrissat B."/>
            <person name="Grigoriev I."/>
            <person name="Martin F."/>
            <person name="Perotto S."/>
        </authorList>
    </citation>
    <scope>NUCLEOTIDE SEQUENCE [LARGE SCALE GENOMIC DNA]</scope>
    <source>
        <strain evidence="1 2">E</strain>
    </source>
</reference>
<organism evidence="1 2">
    <name type="scientific">Hyaloscypha bicolor E</name>
    <dbReference type="NCBI Taxonomy" id="1095630"/>
    <lineage>
        <taxon>Eukaryota</taxon>
        <taxon>Fungi</taxon>
        <taxon>Dikarya</taxon>
        <taxon>Ascomycota</taxon>
        <taxon>Pezizomycotina</taxon>
        <taxon>Leotiomycetes</taxon>
        <taxon>Helotiales</taxon>
        <taxon>Hyaloscyphaceae</taxon>
        <taxon>Hyaloscypha</taxon>
        <taxon>Hyaloscypha bicolor</taxon>
    </lineage>
</organism>
<dbReference type="InParanoid" id="A0A2J6SJZ4"/>
<dbReference type="Proteomes" id="UP000235371">
    <property type="component" value="Unassembled WGS sequence"/>
</dbReference>
<dbReference type="AlphaFoldDB" id="A0A2J6SJZ4"/>
<sequence>MRNKFIKSSRINKAVAAIQRGEFTYYANIAREFKCNRSAVSRRIRGLTKSKKEANLFWY</sequence>
<accession>A0A2J6SJZ4</accession>
<dbReference type="OrthoDB" id="3577979at2759"/>
<evidence type="ECO:0000313" key="1">
    <source>
        <dbReference type="EMBL" id="PMD51092.1"/>
    </source>
</evidence>
<name>A0A2J6SJZ4_9HELO</name>
<evidence type="ECO:0000313" key="2">
    <source>
        <dbReference type="Proteomes" id="UP000235371"/>
    </source>
</evidence>
<dbReference type="RefSeq" id="XP_024727996.1">
    <property type="nucleotide sequence ID" value="XM_024881667.1"/>
</dbReference>
<evidence type="ECO:0008006" key="3">
    <source>
        <dbReference type="Google" id="ProtNLM"/>
    </source>
</evidence>